<dbReference type="SUPFAM" id="SSF51735">
    <property type="entry name" value="NAD(P)-binding Rossmann-fold domains"/>
    <property type="match status" value="1"/>
</dbReference>
<evidence type="ECO:0000313" key="2">
    <source>
        <dbReference type="Proteomes" id="UP000653231"/>
    </source>
</evidence>
<dbReference type="Pfam" id="PF00106">
    <property type="entry name" value="adh_short"/>
    <property type="match status" value="1"/>
</dbReference>
<comment type="caution">
    <text evidence="1">The sequence shown here is derived from an EMBL/GenBank/DDBJ whole genome shotgun (WGS) entry which is preliminary data.</text>
</comment>
<protein>
    <submittedName>
        <fullName evidence="1">SDR family NAD(P)-dependent oxidoreductase</fullName>
    </submittedName>
</protein>
<sequence length="87" mass="8902">MDLQLSGEVILVTGATSGIGLATAHLLAAEGARVVALARGDSSTPAPPPGTRFIRADLTDPTTAARPSCRSWTATAGWTGWSTTRPL</sequence>
<dbReference type="EMBL" id="JACXRZ010000016">
    <property type="protein sequence ID" value="MBD3145998.1"/>
    <property type="molecule type" value="Genomic_DNA"/>
</dbReference>
<dbReference type="Proteomes" id="UP000653231">
    <property type="component" value="Unassembled WGS sequence"/>
</dbReference>
<organism evidence="1 2">
    <name type="scientific">Microbispora bryophytorum subsp. camponoti</name>
    <dbReference type="NCBI Taxonomy" id="1677852"/>
    <lineage>
        <taxon>Bacteria</taxon>
        <taxon>Bacillati</taxon>
        <taxon>Actinomycetota</taxon>
        <taxon>Actinomycetes</taxon>
        <taxon>Streptosporangiales</taxon>
        <taxon>Streptosporangiaceae</taxon>
        <taxon>Microbispora</taxon>
    </lineage>
</organism>
<reference evidence="1 2" key="1">
    <citation type="submission" date="2020-09" db="EMBL/GenBank/DDBJ databases">
        <title>Actinomycete isolated from the Camponotus japonicus Mayr.</title>
        <authorList>
            <person name="Gong X."/>
        </authorList>
    </citation>
    <scope>NUCLEOTIDE SEQUENCE [LARGE SCALE GENOMIC DNA]</scope>
    <source>
        <strain evidence="1 2">2C-HV3</strain>
    </source>
</reference>
<evidence type="ECO:0000313" key="1">
    <source>
        <dbReference type="EMBL" id="MBD3145998.1"/>
    </source>
</evidence>
<name>A0ABR8L4X5_9ACTN</name>
<dbReference type="InterPro" id="IPR036291">
    <property type="entry name" value="NAD(P)-bd_dom_sf"/>
</dbReference>
<dbReference type="Gene3D" id="3.40.50.720">
    <property type="entry name" value="NAD(P)-binding Rossmann-like Domain"/>
    <property type="match status" value="1"/>
</dbReference>
<gene>
    <name evidence="1" type="ORF">IEQ31_22795</name>
</gene>
<keyword evidence="2" id="KW-1185">Reference proteome</keyword>
<proteinExistence type="predicted"/>
<accession>A0ABR8L4X5</accession>
<dbReference type="InterPro" id="IPR002347">
    <property type="entry name" value="SDR_fam"/>
</dbReference>